<dbReference type="Pfam" id="PF00005">
    <property type="entry name" value="ABC_tran"/>
    <property type="match status" value="1"/>
</dbReference>
<keyword evidence="4" id="KW-0067">ATP-binding</keyword>
<evidence type="ECO:0000313" key="10">
    <source>
        <dbReference type="EMBL" id="CAB4805804.1"/>
    </source>
</evidence>
<sequence>MSELLQIKNLSKIYKTAGGSLSVRKSSVSALEDVSFSVSQGQTLGIVGESGCGKSTLGRVISRLDTPSAGEIIYKGENIAGKSLSAMRPLRKSIQFIFQDPYASLNPRRQIGAIVEEPLRINGVSKEERRSQAQALLERVGLDKGSYEKYPHEFSGGQRQRVVIARALTLKPELIIADEPVSALDVSIQAQVLNLFKELQEELGLTYIFIAHDLGVVRHISDRIAVMYLGRIVEIGSVEEIYSDPKHPYTKALLSANPRIGENGASSRQILVGDIPSPLNRPSGCSFHTRCPIAKPECAINSPALRDIRGVDVACDLIS</sequence>
<dbReference type="Pfam" id="PF08352">
    <property type="entry name" value="oligo_HPY"/>
    <property type="match status" value="1"/>
</dbReference>
<dbReference type="GO" id="GO:0055085">
    <property type="term" value="P:transmembrane transport"/>
    <property type="evidence" value="ECO:0007669"/>
    <property type="project" value="UniProtKB-ARBA"/>
</dbReference>
<dbReference type="GO" id="GO:0016887">
    <property type="term" value="F:ATP hydrolysis activity"/>
    <property type="evidence" value="ECO:0007669"/>
    <property type="project" value="InterPro"/>
</dbReference>
<evidence type="ECO:0000256" key="1">
    <source>
        <dbReference type="ARBA" id="ARBA00005417"/>
    </source>
</evidence>
<dbReference type="GO" id="GO:0005524">
    <property type="term" value="F:ATP binding"/>
    <property type="evidence" value="ECO:0007669"/>
    <property type="project" value="UniProtKB-KW"/>
</dbReference>
<evidence type="ECO:0000313" key="6">
    <source>
        <dbReference type="EMBL" id="CAB4599307.1"/>
    </source>
</evidence>
<dbReference type="SMART" id="SM00382">
    <property type="entry name" value="AAA"/>
    <property type="match status" value="1"/>
</dbReference>
<evidence type="ECO:0000313" key="13">
    <source>
        <dbReference type="EMBL" id="CAB4989890.1"/>
    </source>
</evidence>
<dbReference type="InterPro" id="IPR003439">
    <property type="entry name" value="ABC_transporter-like_ATP-bd"/>
</dbReference>
<gene>
    <name evidence="6" type="ORF">UFOPK1824_00582</name>
    <name evidence="7" type="ORF">UFOPK2340_00275</name>
    <name evidence="8" type="ORF">UFOPK2772_00136</name>
    <name evidence="9" type="ORF">UFOPK2850_00487</name>
    <name evidence="10" type="ORF">UFOPK3027_00966</name>
    <name evidence="11" type="ORF">UFOPK3256_00265</name>
    <name evidence="12" type="ORF">UFOPK3827_00794</name>
    <name evidence="13" type="ORF">UFOPK3982_01079</name>
    <name evidence="14" type="ORF">UFOPK4120_00627</name>
    <name evidence="15" type="ORF">UFOPK4404_01055</name>
</gene>
<protein>
    <submittedName>
        <fullName evidence="9">Unannotated protein</fullName>
    </submittedName>
</protein>
<dbReference type="AlphaFoldDB" id="A0A6J6TXJ1"/>
<dbReference type="CDD" id="cd03257">
    <property type="entry name" value="ABC_NikE_OppD_transporters"/>
    <property type="match status" value="1"/>
</dbReference>
<evidence type="ECO:0000313" key="14">
    <source>
        <dbReference type="EMBL" id="CAB5017200.1"/>
    </source>
</evidence>
<dbReference type="GO" id="GO:0015833">
    <property type="term" value="P:peptide transport"/>
    <property type="evidence" value="ECO:0007669"/>
    <property type="project" value="InterPro"/>
</dbReference>
<evidence type="ECO:0000259" key="5">
    <source>
        <dbReference type="PROSITE" id="PS50893"/>
    </source>
</evidence>
<dbReference type="InterPro" id="IPR050319">
    <property type="entry name" value="ABC_transp_ATP-bind"/>
</dbReference>
<dbReference type="FunFam" id="3.40.50.300:FF:000016">
    <property type="entry name" value="Oligopeptide ABC transporter ATP-binding component"/>
    <property type="match status" value="1"/>
</dbReference>
<dbReference type="EMBL" id="CAFBNM010000006">
    <property type="protein sequence ID" value="CAB4954655.1"/>
    <property type="molecule type" value="Genomic_DNA"/>
</dbReference>
<proteinExistence type="inferred from homology"/>
<name>A0A6J6TXJ1_9ZZZZ</name>
<dbReference type="NCBIfam" id="TIGR01727">
    <property type="entry name" value="oligo_HPY"/>
    <property type="match status" value="1"/>
</dbReference>
<dbReference type="PANTHER" id="PTHR43776:SF7">
    <property type="entry name" value="D,D-DIPEPTIDE TRANSPORT ATP-BINDING PROTEIN DDPF-RELATED"/>
    <property type="match status" value="1"/>
</dbReference>
<dbReference type="PROSITE" id="PS50893">
    <property type="entry name" value="ABC_TRANSPORTER_2"/>
    <property type="match status" value="1"/>
</dbReference>
<dbReference type="EMBL" id="CAFBQY010000011">
    <property type="protein sequence ID" value="CAB5074634.1"/>
    <property type="molecule type" value="Genomic_DNA"/>
</dbReference>
<dbReference type="Gene3D" id="3.40.50.300">
    <property type="entry name" value="P-loop containing nucleotide triphosphate hydrolases"/>
    <property type="match status" value="1"/>
</dbReference>
<feature type="domain" description="ABC transporter" evidence="5">
    <location>
        <begin position="5"/>
        <end position="254"/>
    </location>
</feature>
<evidence type="ECO:0000313" key="9">
    <source>
        <dbReference type="EMBL" id="CAB4752351.1"/>
    </source>
</evidence>
<keyword evidence="2" id="KW-0813">Transport</keyword>
<dbReference type="InterPro" id="IPR013563">
    <property type="entry name" value="Oligopep_ABC_C"/>
</dbReference>
<dbReference type="PROSITE" id="PS00211">
    <property type="entry name" value="ABC_TRANSPORTER_1"/>
    <property type="match status" value="1"/>
</dbReference>
<evidence type="ECO:0000256" key="3">
    <source>
        <dbReference type="ARBA" id="ARBA00022741"/>
    </source>
</evidence>
<dbReference type="InterPro" id="IPR027417">
    <property type="entry name" value="P-loop_NTPase"/>
</dbReference>
<dbReference type="EMBL" id="CAFBOO010000009">
    <property type="protein sequence ID" value="CAB4989890.1"/>
    <property type="molecule type" value="Genomic_DNA"/>
</dbReference>
<evidence type="ECO:0000313" key="8">
    <source>
        <dbReference type="EMBL" id="CAB4728160.1"/>
    </source>
</evidence>
<dbReference type="EMBL" id="CAFAZW010000003">
    <property type="protein sequence ID" value="CAB4840031.1"/>
    <property type="molecule type" value="Genomic_DNA"/>
</dbReference>
<dbReference type="EMBL" id="CAEZYT010000004">
    <property type="protein sequence ID" value="CAB4728160.1"/>
    <property type="molecule type" value="Genomic_DNA"/>
</dbReference>
<accession>A0A6J6TXJ1</accession>
<dbReference type="EMBL" id="CAEZXC010000010">
    <property type="protein sequence ID" value="CAB4668633.1"/>
    <property type="molecule type" value="Genomic_DNA"/>
</dbReference>
<dbReference type="EMBL" id="CAFBPO010000005">
    <property type="protein sequence ID" value="CAB5017200.1"/>
    <property type="molecule type" value="Genomic_DNA"/>
</dbReference>
<keyword evidence="3" id="KW-0547">Nucleotide-binding</keyword>
<dbReference type="NCBIfam" id="NF008453">
    <property type="entry name" value="PRK11308.1"/>
    <property type="match status" value="1"/>
</dbReference>
<evidence type="ECO:0000313" key="7">
    <source>
        <dbReference type="EMBL" id="CAB4668633.1"/>
    </source>
</evidence>
<organism evidence="9">
    <name type="scientific">freshwater metagenome</name>
    <dbReference type="NCBI Taxonomy" id="449393"/>
    <lineage>
        <taxon>unclassified sequences</taxon>
        <taxon>metagenomes</taxon>
        <taxon>ecological metagenomes</taxon>
    </lineage>
</organism>
<dbReference type="EMBL" id="CAEZUM010000029">
    <property type="protein sequence ID" value="CAB4599307.1"/>
    <property type="molecule type" value="Genomic_DNA"/>
</dbReference>
<dbReference type="EMBL" id="CAEZZH010000004">
    <property type="protein sequence ID" value="CAB4752351.1"/>
    <property type="molecule type" value="Genomic_DNA"/>
</dbReference>
<dbReference type="EMBL" id="CAFAAN010000007">
    <property type="protein sequence ID" value="CAB4805804.1"/>
    <property type="molecule type" value="Genomic_DNA"/>
</dbReference>
<comment type="similarity">
    <text evidence="1">Belongs to the ABC transporter superfamily.</text>
</comment>
<dbReference type="PANTHER" id="PTHR43776">
    <property type="entry name" value="TRANSPORT ATP-BINDING PROTEIN"/>
    <property type="match status" value="1"/>
</dbReference>
<evidence type="ECO:0000256" key="4">
    <source>
        <dbReference type="ARBA" id="ARBA00022840"/>
    </source>
</evidence>
<dbReference type="InterPro" id="IPR017871">
    <property type="entry name" value="ABC_transporter-like_CS"/>
</dbReference>
<evidence type="ECO:0000313" key="12">
    <source>
        <dbReference type="EMBL" id="CAB4954655.1"/>
    </source>
</evidence>
<dbReference type="InterPro" id="IPR003593">
    <property type="entry name" value="AAA+_ATPase"/>
</dbReference>
<evidence type="ECO:0000313" key="11">
    <source>
        <dbReference type="EMBL" id="CAB4840031.1"/>
    </source>
</evidence>
<evidence type="ECO:0000313" key="15">
    <source>
        <dbReference type="EMBL" id="CAB5074634.1"/>
    </source>
</evidence>
<reference evidence="9" key="1">
    <citation type="submission" date="2020-05" db="EMBL/GenBank/DDBJ databases">
        <authorList>
            <person name="Chiriac C."/>
            <person name="Salcher M."/>
            <person name="Ghai R."/>
            <person name="Kavagutti S V."/>
        </authorList>
    </citation>
    <scope>NUCLEOTIDE SEQUENCE</scope>
</reference>
<evidence type="ECO:0000256" key="2">
    <source>
        <dbReference type="ARBA" id="ARBA00022448"/>
    </source>
</evidence>
<dbReference type="SUPFAM" id="SSF52540">
    <property type="entry name" value="P-loop containing nucleoside triphosphate hydrolases"/>
    <property type="match status" value="1"/>
</dbReference>